<comment type="caution">
    <text evidence="3">The sequence shown here is derived from an EMBL/GenBank/DDBJ whole genome shotgun (WGS) entry which is preliminary data.</text>
</comment>
<dbReference type="Pfam" id="PF02613">
    <property type="entry name" value="Nitrate_red_del"/>
    <property type="match status" value="1"/>
</dbReference>
<dbReference type="EMBL" id="DXBY01000190">
    <property type="protein sequence ID" value="HIZ36322.1"/>
    <property type="molecule type" value="Genomic_DNA"/>
</dbReference>
<dbReference type="InterPro" id="IPR003765">
    <property type="entry name" value="NO3_reductase_chaperone_NarJ"/>
</dbReference>
<reference evidence="3" key="1">
    <citation type="journal article" date="2021" name="PeerJ">
        <title>Extensive microbial diversity within the chicken gut microbiome revealed by metagenomics and culture.</title>
        <authorList>
            <person name="Gilroy R."/>
            <person name="Ravi A."/>
            <person name="Getino M."/>
            <person name="Pursley I."/>
            <person name="Horton D.L."/>
            <person name="Alikhan N.F."/>
            <person name="Baker D."/>
            <person name="Gharbi K."/>
            <person name="Hall N."/>
            <person name="Watson M."/>
            <person name="Adriaenssens E.M."/>
            <person name="Foster-Nyarko E."/>
            <person name="Jarju S."/>
            <person name="Secka A."/>
            <person name="Antonio M."/>
            <person name="Oren A."/>
            <person name="Chaudhuri R.R."/>
            <person name="La Ragione R."/>
            <person name="Hildebrand F."/>
            <person name="Pallen M.J."/>
        </authorList>
    </citation>
    <scope>NUCLEOTIDE SEQUENCE</scope>
    <source>
        <strain evidence="3">ChiGjej4B4-7305</strain>
    </source>
</reference>
<dbReference type="InterPro" id="IPR036411">
    <property type="entry name" value="TorD-like_sf"/>
</dbReference>
<sequence>MDARHQAAAWQCVSLLLEYPEQALMERLDLLAQVAAELPPAAGEPIGALVAKMQGRGLRELQMEYVDTFDVTRKCSLHLTYFTDGDTRKRGVSLVQFKQAYRRAGVHLSDEQAELPDHLCVLLEFGAVHDPEIAWRLLNDHRVGIELLHRALTQRTSLWRYATAGLRTTLPQLGGDDEDALLRLIAEGPPSEQVGLDSSPYAAFDPALDDPGQRHPLAQPHGSAPPGQAAGPGTVAHLGPTIDVGAPR</sequence>
<dbReference type="Gene3D" id="1.10.3480.10">
    <property type="entry name" value="TorD-like"/>
    <property type="match status" value="1"/>
</dbReference>
<keyword evidence="1" id="KW-0534">Nitrate assimilation</keyword>
<evidence type="ECO:0000313" key="4">
    <source>
        <dbReference type="Proteomes" id="UP000824037"/>
    </source>
</evidence>
<evidence type="ECO:0000313" key="3">
    <source>
        <dbReference type="EMBL" id="HIZ36322.1"/>
    </source>
</evidence>
<name>A0A9D2J4X9_9MICO</name>
<dbReference type="GO" id="GO:0016530">
    <property type="term" value="F:metallochaperone activity"/>
    <property type="evidence" value="ECO:0007669"/>
    <property type="project" value="TreeGrafter"/>
</dbReference>
<dbReference type="Proteomes" id="UP000824037">
    <property type="component" value="Unassembled WGS sequence"/>
</dbReference>
<reference evidence="3" key="2">
    <citation type="submission" date="2021-04" db="EMBL/GenBank/DDBJ databases">
        <authorList>
            <person name="Gilroy R."/>
        </authorList>
    </citation>
    <scope>NUCLEOTIDE SEQUENCE</scope>
    <source>
        <strain evidence="3">ChiGjej4B4-7305</strain>
    </source>
</reference>
<feature type="region of interest" description="Disordered" evidence="2">
    <location>
        <begin position="191"/>
        <end position="248"/>
    </location>
</feature>
<dbReference type="PANTHER" id="PTHR43680">
    <property type="entry name" value="NITRATE REDUCTASE MOLYBDENUM COFACTOR ASSEMBLY CHAPERONE"/>
    <property type="match status" value="1"/>
</dbReference>
<accession>A0A9D2J4X9</accession>
<proteinExistence type="predicted"/>
<feature type="compositionally biased region" description="Low complexity" evidence="2">
    <location>
        <begin position="218"/>
        <end position="233"/>
    </location>
</feature>
<dbReference type="NCBIfam" id="TIGR00684">
    <property type="entry name" value="narJ"/>
    <property type="match status" value="1"/>
</dbReference>
<dbReference type="GO" id="GO:0042128">
    <property type="term" value="P:nitrate assimilation"/>
    <property type="evidence" value="ECO:0007669"/>
    <property type="project" value="UniProtKB-KW"/>
</dbReference>
<dbReference type="InterPro" id="IPR020945">
    <property type="entry name" value="DMSO/NO3_reduct_chaperone"/>
</dbReference>
<evidence type="ECO:0000256" key="2">
    <source>
        <dbReference type="SAM" id="MobiDB-lite"/>
    </source>
</evidence>
<dbReference type="SUPFAM" id="SSF89155">
    <property type="entry name" value="TorD-like"/>
    <property type="match status" value="1"/>
</dbReference>
<dbReference type="GO" id="GO:0051131">
    <property type="term" value="P:chaperone-mediated protein complex assembly"/>
    <property type="evidence" value="ECO:0007669"/>
    <property type="project" value="InterPro"/>
</dbReference>
<protein>
    <submittedName>
        <fullName evidence="3">Nitrate reductase molybdenum cofactor assembly chaperone</fullName>
    </submittedName>
</protein>
<dbReference type="PANTHER" id="PTHR43680:SF2">
    <property type="entry name" value="NITRATE REDUCTASE MOLYBDENUM COFACTOR ASSEMBLY CHAPERONE NARJ"/>
    <property type="match status" value="1"/>
</dbReference>
<gene>
    <name evidence="3" type="primary">narJ</name>
    <name evidence="3" type="ORF">H9815_11135</name>
</gene>
<dbReference type="AlphaFoldDB" id="A0A9D2J4X9"/>
<organism evidence="3 4">
    <name type="scientific">Candidatus Ruania gallistercoris</name>
    <dbReference type="NCBI Taxonomy" id="2838746"/>
    <lineage>
        <taxon>Bacteria</taxon>
        <taxon>Bacillati</taxon>
        <taxon>Actinomycetota</taxon>
        <taxon>Actinomycetes</taxon>
        <taxon>Micrococcales</taxon>
        <taxon>Ruaniaceae</taxon>
        <taxon>Ruania</taxon>
    </lineage>
</organism>
<dbReference type="GO" id="GO:0051082">
    <property type="term" value="F:unfolded protein binding"/>
    <property type="evidence" value="ECO:0007669"/>
    <property type="project" value="InterPro"/>
</dbReference>
<evidence type="ECO:0000256" key="1">
    <source>
        <dbReference type="ARBA" id="ARBA00023063"/>
    </source>
</evidence>